<keyword evidence="2" id="KW-1185">Reference proteome</keyword>
<accession>A0ACC0AZ25</accession>
<name>A0ACC0AZ25_CATRO</name>
<evidence type="ECO:0000313" key="2">
    <source>
        <dbReference type="Proteomes" id="UP001060085"/>
    </source>
</evidence>
<sequence length="161" mass="18083">MSTLRGRWLRVSEVVGYESVALARLAWHFFHEEDRLWVKFLKAKYGDLRASVSGRHILGTIPYMAQPLAGGSATNGGDFTTFATGEVGKLVHDYWIISHGWNLDVLEDFLLEEYLQRLLVYLSDSHAVSDKLKWNLSSSGTFNSASAYHILVGSYQAKKVA</sequence>
<dbReference type="EMBL" id="CM044704">
    <property type="protein sequence ID" value="KAI5666011.1"/>
    <property type="molecule type" value="Genomic_DNA"/>
</dbReference>
<protein>
    <submittedName>
        <fullName evidence="1">Uncharacterized protein</fullName>
    </submittedName>
</protein>
<organism evidence="1 2">
    <name type="scientific">Catharanthus roseus</name>
    <name type="common">Madagascar periwinkle</name>
    <name type="synonym">Vinca rosea</name>
    <dbReference type="NCBI Taxonomy" id="4058"/>
    <lineage>
        <taxon>Eukaryota</taxon>
        <taxon>Viridiplantae</taxon>
        <taxon>Streptophyta</taxon>
        <taxon>Embryophyta</taxon>
        <taxon>Tracheophyta</taxon>
        <taxon>Spermatophyta</taxon>
        <taxon>Magnoliopsida</taxon>
        <taxon>eudicotyledons</taxon>
        <taxon>Gunneridae</taxon>
        <taxon>Pentapetalae</taxon>
        <taxon>asterids</taxon>
        <taxon>lamiids</taxon>
        <taxon>Gentianales</taxon>
        <taxon>Apocynaceae</taxon>
        <taxon>Rauvolfioideae</taxon>
        <taxon>Vinceae</taxon>
        <taxon>Catharanthinae</taxon>
        <taxon>Catharanthus</taxon>
    </lineage>
</organism>
<dbReference type="Proteomes" id="UP001060085">
    <property type="component" value="Linkage Group LG04"/>
</dbReference>
<reference evidence="2" key="1">
    <citation type="journal article" date="2023" name="Nat. Plants">
        <title>Single-cell RNA sequencing provides a high-resolution roadmap for understanding the multicellular compartmentation of specialized metabolism.</title>
        <authorList>
            <person name="Sun S."/>
            <person name="Shen X."/>
            <person name="Li Y."/>
            <person name="Li Y."/>
            <person name="Wang S."/>
            <person name="Li R."/>
            <person name="Zhang H."/>
            <person name="Shen G."/>
            <person name="Guo B."/>
            <person name="Wei J."/>
            <person name="Xu J."/>
            <person name="St-Pierre B."/>
            <person name="Chen S."/>
            <person name="Sun C."/>
        </authorList>
    </citation>
    <scope>NUCLEOTIDE SEQUENCE [LARGE SCALE GENOMIC DNA]</scope>
</reference>
<gene>
    <name evidence="1" type="ORF">M9H77_15864</name>
</gene>
<comment type="caution">
    <text evidence="1">The sequence shown here is derived from an EMBL/GenBank/DDBJ whole genome shotgun (WGS) entry which is preliminary data.</text>
</comment>
<proteinExistence type="predicted"/>
<evidence type="ECO:0000313" key="1">
    <source>
        <dbReference type="EMBL" id="KAI5666011.1"/>
    </source>
</evidence>